<dbReference type="Proteomes" id="UP000002358">
    <property type="component" value="Chromosome 2"/>
</dbReference>
<dbReference type="CTD" id="41217"/>
<evidence type="ECO:0000256" key="6">
    <source>
        <dbReference type="ARBA" id="ARBA00023125"/>
    </source>
</evidence>
<evidence type="ECO:0000256" key="5">
    <source>
        <dbReference type="ARBA" id="ARBA00023015"/>
    </source>
</evidence>
<feature type="compositionally biased region" description="Low complexity" evidence="9">
    <location>
        <begin position="318"/>
        <end position="345"/>
    </location>
</feature>
<dbReference type="PANTHER" id="PTHR13006:SF9">
    <property type="entry name" value="GLUCOSE TRANSPORTER 4 ENHANCER FACTOR, ISOFORM G"/>
    <property type="match status" value="1"/>
</dbReference>
<evidence type="ECO:0000256" key="2">
    <source>
        <dbReference type="ARBA" id="ARBA00022723"/>
    </source>
</evidence>
<dbReference type="Pfam" id="PF15997">
    <property type="entry name" value="DUF4772"/>
    <property type="match status" value="1"/>
</dbReference>
<reference evidence="11" key="1">
    <citation type="submission" date="2021-01" db="UniProtKB">
        <authorList>
            <consortium name="EnsemblMetazoa"/>
        </authorList>
    </citation>
    <scope>IDENTIFICATION</scope>
</reference>
<dbReference type="PANTHER" id="PTHR13006">
    <property type="entry name" value="PAPILLOMAVIRUS REGULATORY FACTOR PRF-1"/>
    <property type="match status" value="1"/>
</dbReference>
<keyword evidence="2" id="KW-0479">Metal-binding</keyword>
<evidence type="ECO:0000256" key="3">
    <source>
        <dbReference type="ARBA" id="ARBA00022771"/>
    </source>
</evidence>
<dbReference type="InterPro" id="IPR031940">
    <property type="entry name" value="DUF4772"/>
</dbReference>
<comment type="subcellular location">
    <subcellularLocation>
        <location evidence="1">Nucleus</location>
    </subcellularLocation>
</comment>
<proteinExistence type="predicted"/>
<evidence type="ECO:0000256" key="9">
    <source>
        <dbReference type="SAM" id="MobiDB-lite"/>
    </source>
</evidence>
<feature type="region of interest" description="Disordered" evidence="9">
    <location>
        <begin position="280"/>
        <end position="345"/>
    </location>
</feature>
<keyword evidence="7" id="KW-0804">Transcription</keyword>
<evidence type="ECO:0000256" key="7">
    <source>
        <dbReference type="ARBA" id="ARBA00023163"/>
    </source>
</evidence>
<feature type="domain" description="DUF4772" evidence="10">
    <location>
        <begin position="5"/>
        <end position="126"/>
    </location>
</feature>
<dbReference type="RefSeq" id="XP_031778512.1">
    <property type="nucleotide sequence ID" value="XM_031922652.2"/>
</dbReference>
<organism evidence="11 12">
    <name type="scientific">Nasonia vitripennis</name>
    <name type="common">Parasitic wasp</name>
    <dbReference type="NCBI Taxonomy" id="7425"/>
    <lineage>
        <taxon>Eukaryota</taxon>
        <taxon>Metazoa</taxon>
        <taxon>Ecdysozoa</taxon>
        <taxon>Arthropoda</taxon>
        <taxon>Hexapoda</taxon>
        <taxon>Insecta</taxon>
        <taxon>Pterygota</taxon>
        <taxon>Neoptera</taxon>
        <taxon>Endopterygota</taxon>
        <taxon>Hymenoptera</taxon>
        <taxon>Apocrita</taxon>
        <taxon>Proctotrupomorpha</taxon>
        <taxon>Chalcidoidea</taxon>
        <taxon>Pteromalidae</taxon>
        <taxon>Pteromalinae</taxon>
        <taxon>Nasonia</taxon>
    </lineage>
</organism>
<dbReference type="GO" id="GO:0006357">
    <property type="term" value="P:regulation of transcription by RNA polymerase II"/>
    <property type="evidence" value="ECO:0007669"/>
    <property type="project" value="TreeGrafter"/>
</dbReference>
<dbReference type="AlphaFoldDB" id="A0A7M7T6T7"/>
<feature type="region of interest" description="Disordered" evidence="9">
    <location>
        <begin position="169"/>
        <end position="218"/>
    </location>
</feature>
<keyword evidence="3" id="KW-0863">Zinc-finger</keyword>
<feature type="compositionally biased region" description="Low complexity" evidence="9">
    <location>
        <begin position="280"/>
        <end position="293"/>
    </location>
</feature>
<keyword evidence="6" id="KW-0238">DNA-binding</keyword>
<dbReference type="InParanoid" id="A0A7M7T6T7"/>
<evidence type="ECO:0000259" key="10">
    <source>
        <dbReference type="Pfam" id="PF15997"/>
    </source>
</evidence>
<sequence>MSTGKRLAKRSIIGTRVCAPGDDGKYYSGVISAVNTPTSPQQPELGGLNITANTRYSVRFDPVPAGQGKAPDSKNEYSDRDLIGSGFNSVTGVKLVPGQKVYLTYNGREIHAEVVQHRQHLDEVDVVAPSGEGTMSLTRRIDELRLMESRKSARLADSDTDFARLADMGSDRKRASSHSIDVPQVIGSRKRRPSSSNESERSYNGWNDRTNDKSTGQGGNCMDECTAAVVLMSLSTPPKTSLPIHCQHTYGSWDDRVSSSSSGSHNLAVAGSPGVVGSGTFNSSSSSSSSSASWRSGTPSPPLSDEGAPWPNGAPPTSANNVVNASGSNNNNNNNNSSSSSNNANHLAAHPVAHNHQRYYQYHNNHAAGSSSSSSPNFTTHDEGIVADLDHERPRKKKIRCRVENDDNVEDSANAGESSDNDVKSMTIYKCTWRDESNRSVRCGEVSNSWNVVAEHVLRTHLNGKKNFEDEEDFYIDEQPEPTCSPPTKSHWDMVRPRSEDPEYQKQLRLAASPAQNSPQVAAAVNTQDIIIRDVFSMASPSTPSKQFKPSPRPLQAYNASNISVVTVSLGKMPHSPRRVRGETKKCRKVYGMEHKELWCTQCKWKKACTRFSD</sequence>
<keyword evidence="5" id="KW-0805">Transcription regulation</keyword>
<evidence type="ECO:0000256" key="4">
    <source>
        <dbReference type="ARBA" id="ARBA00022833"/>
    </source>
</evidence>
<dbReference type="KEGG" id="nvi:100678037"/>
<dbReference type="FunCoup" id="A0A7M7T6T7">
    <property type="interactions" value="872"/>
</dbReference>
<evidence type="ECO:0000313" key="12">
    <source>
        <dbReference type="Proteomes" id="UP000002358"/>
    </source>
</evidence>
<name>A0A7M7T6T7_NASVI</name>
<feature type="region of interest" description="Disordered" evidence="9">
    <location>
        <begin position="365"/>
        <end position="391"/>
    </location>
</feature>
<accession>A0A7M7T6T7</accession>
<evidence type="ECO:0000256" key="1">
    <source>
        <dbReference type="ARBA" id="ARBA00004123"/>
    </source>
</evidence>
<keyword evidence="8" id="KW-0539">Nucleus</keyword>
<dbReference type="GO" id="GO:0005634">
    <property type="term" value="C:nucleus"/>
    <property type="evidence" value="ECO:0007669"/>
    <property type="project" value="UniProtKB-SubCell"/>
</dbReference>
<keyword evidence="4" id="KW-0862">Zinc</keyword>
<dbReference type="SMART" id="SM01366">
    <property type="entry name" value="c-clamp"/>
    <property type="match status" value="1"/>
</dbReference>
<feature type="compositionally biased region" description="Basic and acidic residues" evidence="9">
    <location>
        <begin position="380"/>
        <end position="391"/>
    </location>
</feature>
<dbReference type="OrthoDB" id="5950721at2759"/>
<evidence type="ECO:0000256" key="8">
    <source>
        <dbReference type="ARBA" id="ARBA00023242"/>
    </source>
</evidence>
<dbReference type="GO" id="GO:0000978">
    <property type="term" value="F:RNA polymerase II cis-regulatory region sequence-specific DNA binding"/>
    <property type="evidence" value="ECO:0007669"/>
    <property type="project" value="TreeGrafter"/>
</dbReference>
<evidence type="ECO:0000313" key="11">
    <source>
        <dbReference type="EnsemblMetazoa" id="XP_031778512"/>
    </source>
</evidence>
<dbReference type="GO" id="GO:0003700">
    <property type="term" value="F:DNA-binding transcription factor activity"/>
    <property type="evidence" value="ECO:0007669"/>
    <property type="project" value="TreeGrafter"/>
</dbReference>
<protein>
    <recommendedName>
        <fullName evidence="10">DUF4772 domain-containing protein</fullName>
    </recommendedName>
</protein>
<dbReference type="GO" id="GO:0008270">
    <property type="term" value="F:zinc ion binding"/>
    <property type="evidence" value="ECO:0007669"/>
    <property type="project" value="UniProtKB-KW"/>
</dbReference>
<dbReference type="GeneID" id="100678037"/>
<keyword evidence="12" id="KW-1185">Reference proteome</keyword>
<dbReference type="EnsemblMetazoa" id="XM_031922652">
    <property type="protein sequence ID" value="XP_031778512"/>
    <property type="gene ID" value="LOC100678037"/>
</dbReference>
<dbReference type="InterPro" id="IPR052253">
    <property type="entry name" value="CR1/CR2-DNA-binding_regulator"/>
</dbReference>